<dbReference type="STRING" id="927083.DB32_005623"/>
<proteinExistence type="predicted"/>
<evidence type="ECO:0000313" key="2">
    <source>
        <dbReference type="Proteomes" id="UP000034883"/>
    </source>
</evidence>
<gene>
    <name evidence="1" type="ORF">DB32_005623</name>
</gene>
<dbReference type="RefSeq" id="WP_053235614.1">
    <property type="nucleotide sequence ID" value="NZ_CP011125.1"/>
</dbReference>
<evidence type="ECO:0000313" key="1">
    <source>
        <dbReference type="EMBL" id="AKF08474.1"/>
    </source>
</evidence>
<dbReference type="Proteomes" id="UP000034883">
    <property type="component" value="Chromosome"/>
</dbReference>
<sequence length="489" mass="51536">MHGTRLRGRAAVIAVATCLAAASSPSRGEAQVERATVLRALGALDAYDLRGVSATFDAIELLTPTNPAVSGIGGEPRLARARAATDIWLVSYLDPSQRRLEQRLARAMGVPSFSIEPTLRDELQQLDRGELRDAARDVRQGLALRDAIEAGEPVSFAGTTGVRRDALLVHVVGTAIQDGDDSELVSWFDDPCGEGAPCDPPYSRWAAPSRVIAAALVEASAAYDRLDQSWQQGDAFARAVWPALQDDARRLSNHVHHPAPILAADAPISHAPYDDGDAARADLVVGVGASGVRLMRVPAVRVREGRLEPMAEETPPIDVDVPSAADAEPAALGTLVERLRRVELAPDAVVAIGAADDVPAERLQRVLASMVAAQRAPTTLVRAASDGSLRAVPTRVIDDYAAGAPGDVLVELRPTGYAVSGRDRDPAEIPRVAAMSLAPLDEDALDALIGSVPGRRVVVRAAGALPARELIDTAFRVAEDGDLVALVGQ</sequence>
<organism evidence="1 2">
    <name type="scientific">Sandaracinus amylolyticus</name>
    <dbReference type="NCBI Taxonomy" id="927083"/>
    <lineage>
        <taxon>Bacteria</taxon>
        <taxon>Pseudomonadati</taxon>
        <taxon>Myxococcota</taxon>
        <taxon>Polyangia</taxon>
        <taxon>Polyangiales</taxon>
        <taxon>Sandaracinaceae</taxon>
        <taxon>Sandaracinus</taxon>
    </lineage>
</organism>
<reference evidence="1 2" key="1">
    <citation type="submission" date="2015-03" db="EMBL/GenBank/DDBJ databases">
        <title>Genome assembly of Sandaracinus amylolyticus DSM 53668.</title>
        <authorList>
            <person name="Sharma G."/>
            <person name="Subramanian S."/>
        </authorList>
    </citation>
    <scope>NUCLEOTIDE SEQUENCE [LARGE SCALE GENOMIC DNA]</scope>
    <source>
        <strain evidence="1 2">DSM 53668</strain>
    </source>
</reference>
<dbReference type="AlphaFoldDB" id="A0A0F6SGC9"/>
<dbReference type="EMBL" id="CP011125">
    <property type="protein sequence ID" value="AKF08474.1"/>
    <property type="molecule type" value="Genomic_DNA"/>
</dbReference>
<name>A0A0F6SGC9_9BACT</name>
<keyword evidence="2" id="KW-1185">Reference proteome</keyword>
<dbReference type="KEGG" id="samy:DB32_005623"/>
<accession>A0A0F6SGC9</accession>
<protein>
    <submittedName>
        <fullName evidence="1">Uncharacterized protein</fullName>
    </submittedName>
</protein>